<dbReference type="InterPro" id="IPR036680">
    <property type="entry name" value="SPOR-like_sf"/>
</dbReference>
<dbReference type="RefSeq" id="WP_046312803.1">
    <property type="nucleotide sequence ID" value="NZ_CBCSCY010000011.1"/>
</dbReference>
<evidence type="ECO:0000313" key="3">
    <source>
        <dbReference type="EMBL" id="AKD04824.1"/>
    </source>
</evidence>
<keyword evidence="4" id="KW-1185">Reference proteome</keyword>
<evidence type="ECO:0000313" key="4">
    <source>
        <dbReference type="Proteomes" id="UP000033109"/>
    </source>
</evidence>
<dbReference type="Proteomes" id="UP000033109">
    <property type="component" value="Chromosome"/>
</dbReference>
<dbReference type="InterPro" id="IPR007730">
    <property type="entry name" value="SPOR-like_dom"/>
</dbReference>
<dbReference type="OrthoDB" id="653949at2"/>
<dbReference type="EMBL" id="CP009621">
    <property type="protein sequence ID" value="AKD04824.1"/>
    <property type="molecule type" value="Genomic_DNA"/>
</dbReference>
<evidence type="ECO:0000256" key="1">
    <source>
        <dbReference type="SAM" id="Phobius"/>
    </source>
</evidence>
<feature type="domain" description="SPOR" evidence="2">
    <location>
        <begin position="301"/>
        <end position="379"/>
    </location>
</feature>
<dbReference type="InterPro" id="IPR041268">
    <property type="entry name" value="HU-CCDC81_bac_2"/>
</dbReference>
<dbReference type="GO" id="GO:0042834">
    <property type="term" value="F:peptidoglycan binding"/>
    <property type="evidence" value="ECO:0007669"/>
    <property type="project" value="InterPro"/>
</dbReference>
<dbReference type="Pfam" id="PF05036">
    <property type="entry name" value="SPOR"/>
    <property type="match status" value="1"/>
</dbReference>
<dbReference type="STRING" id="400092.PKOR_19110"/>
<proteinExistence type="predicted"/>
<dbReference type="HOGENOM" id="CLU_632791_0_0_10"/>
<keyword evidence="1" id="KW-0472">Membrane</keyword>
<dbReference type="Pfam" id="PF18175">
    <property type="entry name" value="HU-CCDC81_bac_2"/>
    <property type="match status" value="1"/>
</dbReference>
<dbReference type="Pfam" id="PF18174">
    <property type="entry name" value="HU-CCDC81_bac_1"/>
    <property type="match status" value="1"/>
</dbReference>
<dbReference type="AlphaFoldDB" id="A0A0E3ZHI2"/>
<dbReference type="Gene3D" id="3.30.70.1070">
    <property type="entry name" value="Sporulation related repeat"/>
    <property type="match status" value="1"/>
</dbReference>
<dbReference type="PROSITE" id="PS51724">
    <property type="entry name" value="SPOR"/>
    <property type="match status" value="1"/>
</dbReference>
<name>A0A0E3ZHI2_9BACT</name>
<organism evidence="3 4">
    <name type="scientific">Pontibacter korlensis</name>
    <dbReference type="NCBI Taxonomy" id="400092"/>
    <lineage>
        <taxon>Bacteria</taxon>
        <taxon>Pseudomonadati</taxon>
        <taxon>Bacteroidota</taxon>
        <taxon>Cytophagia</taxon>
        <taxon>Cytophagales</taxon>
        <taxon>Hymenobacteraceae</taxon>
        <taxon>Pontibacter</taxon>
    </lineage>
</organism>
<dbReference type="KEGG" id="pko:PKOR_19110"/>
<gene>
    <name evidence="3" type="ORF">PKOR_19110</name>
</gene>
<keyword evidence="1" id="KW-0812">Transmembrane</keyword>
<accession>A0A0E3ZHI2</accession>
<sequence length="379" mass="42593">MVEKHIKSLLYDHDCVIIPDFGGLIARYVPARINPVKHTLAPPSKKIAFNEKLVLNDGLLISTIAHHNNITKAESQQWVAEFVHKAKESLHHEKRFELNDIGVFRYNAERRLVFEYMEADNMLEASFGLPELIARPVKVEEPAVLRTLIKERQQELVEERQPLRRRIKRAYNVAAGLALAGLSASAVYFLSLQADYNLSSLNPVSLFASGYRTPASAEPNRYAADYVPFTEDERLAYYENIVPGVDALATPATEEYGQYEPASESVTLASEGEVIANEEVKPEAEVAVEEVETKTPAHIINNRDGRFYIIHGGYARLENAEVSRSEFIEKGHEVKVLVPQPGSKLFRVSVADFASSEEAQAALHTYRKKFGETLWVLTN</sequence>
<dbReference type="InterPro" id="IPR040495">
    <property type="entry name" value="HU-CCDC81_bac_1"/>
</dbReference>
<reference evidence="3 4" key="1">
    <citation type="journal article" date="2015" name="Sci. Rep.">
        <title>Unraveling adaptation of Pontibacter korlensis to radiation and infertility in desert through complete genome and comparative transcriptomic analysis.</title>
        <authorList>
            <person name="Dai J."/>
            <person name="Dai W."/>
            <person name="Qiu C."/>
            <person name="Yang Z."/>
            <person name="Zhang Y."/>
            <person name="Zhou M."/>
            <person name="Zhang L."/>
            <person name="Fang C."/>
            <person name="Gao Q."/>
            <person name="Yang Q."/>
            <person name="Li X."/>
            <person name="Wang Z."/>
            <person name="Wang Z."/>
            <person name="Jia Z."/>
            <person name="Chen X."/>
        </authorList>
    </citation>
    <scope>NUCLEOTIDE SEQUENCE [LARGE SCALE GENOMIC DNA]</scope>
    <source>
        <strain evidence="3 4">X14-1T</strain>
    </source>
</reference>
<dbReference type="SUPFAM" id="SSF110997">
    <property type="entry name" value="Sporulation related repeat"/>
    <property type="match status" value="1"/>
</dbReference>
<protein>
    <submittedName>
        <fullName evidence="3">Sporulation protein</fullName>
    </submittedName>
</protein>
<evidence type="ECO:0000259" key="2">
    <source>
        <dbReference type="PROSITE" id="PS51724"/>
    </source>
</evidence>
<dbReference type="PATRIC" id="fig|400092.3.peg.4180"/>
<feature type="transmembrane region" description="Helical" evidence="1">
    <location>
        <begin position="170"/>
        <end position="190"/>
    </location>
</feature>
<keyword evidence="1" id="KW-1133">Transmembrane helix</keyword>